<evidence type="ECO:0000256" key="2">
    <source>
        <dbReference type="ARBA" id="ARBA00022707"/>
    </source>
</evidence>
<keyword evidence="7" id="KW-0807">Transducer</keyword>
<sequence length="310" mass="35567">MGSACSNEAVVQSRKIDKQIVAEQKKDGTLIKLLLLGTGECGKSTVLKQVRILHDSTFGELVKECEKRIYANILLGMHELCQGAETLHISFSVTSALELRRMSLTESTWCTFKRSAGAIAQIIDDYQKGRNSLEHITLTQQNLLKELWKDPHIKDAYEKRSQLQVADSIAYFLDSLDRIFSDDYSPTNEDYLHLRIPTSGVVEHRLSINSAEFRFIDVGGQRSERKKWLLQFEDVGAIIFLSAISEYDQNLYEQKDTNRLDESLNLFDCIINSEYFKDTTMILFLNKTDLFKEKIKKKSISSHFENFKGK</sequence>
<evidence type="ECO:0000256" key="1">
    <source>
        <dbReference type="ARBA" id="ARBA00011356"/>
    </source>
</evidence>
<evidence type="ECO:0000313" key="11">
    <source>
        <dbReference type="EnsemblMetazoa" id="PPA24407.1"/>
    </source>
</evidence>
<keyword evidence="5 9" id="KW-0342">GTP-binding</keyword>
<dbReference type="InterPro" id="IPR001019">
    <property type="entry name" value="Gprotein_alpha_su"/>
</dbReference>
<dbReference type="SMART" id="SM00275">
    <property type="entry name" value="G_alpha"/>
    <property type="match status" value="1"/>
</dbReference>
<accession>A0A2A6BNR6</accession>
<dbReference type="FunFam" id="3.40.50.300:FF:000692">
    <property type="entry name" value="Guanine nucleotide-binding protein subunit alpha"/>
    <property type="match status" value="1"/>
</dbReference>
<comment type="subunit">
    <text evidence="1">G proteins are composed of 3 units; alpha, beta and gamma. The alpha chain contains the guanine nucleotide binding site.</text>
</comment>
<dbReference type="PANTHER" id="PTHR10218">
    <property type="entry name" value="GTP-BINDING PROTEIN ALPHA SUBUNIT"/>
    <property type="match status" value="1"/>
</dbReference>
<dbReference type="CDD" id="cd00066">
    <property type="entry name" value="G-alpha"/>
    <property type="match status" value="1"/>
</dbReference>
<dbReference type="OrthoDB" id="5817230at2759"/>
<dbReference type="GO" id="GO:0005525">
    <property type="term" value="F:GTP binding"/>
    <property type="evidence" value="ECO:0007669"/>
    <property type="project" value="UniProtKB-KW"/>
</dbReference>
<protein>
    <submittedName>
        <fullName evidence="11">ADP ribosylation factor</fullName>
    </submittedName>
</protein>
<dbReference type="Pfam" id="PF00503">
    <property type="entry name" value="G-alpha"/>
    <property type="match status" value="1"/>
</dbReference>
<dbReference type="GO" id="GO:0007188">
    <property type="term" value="P:adenylate cyclase-modulating G protein-coupled receptor signaling pathway"/>
    <property type="evidence" value="ECO:0000318"/>
    <property type="project" value="GO_Central"/>
</dbReference>
<keyword evidence="10" id="KW-0460">Magnesium</keyword>
<evidence type="ECO:0000256" key="9">
    <source>
        <dbReference type="PIRSR" id="PIRSR601019-1"/>
    </source>
</evidence>
<keyword evidence="2" id="KW-0519">Myristate</keyword>
<evidence type="ECO:0000256" key="3">
    <source>
        <dbReference type="ARBA" id="ARBA00022723"/>
    </source>
</evidence>
<evidence type="ECO:0000256" key="4">
    <source>
        <dbReference type="ARBA" id="ARBA00022741"/>
    </source>
</evidence>
<feature type="binding site" evidence="10">
    <location>
        <position position="44"/>
    </location>
    <ligand>
        <name>Mg(2+)</name>
        <dbReference type="ChEBI" id="CHEBI:18420"/>
    </ligand>
</feature>
<evidence type="ECO:0000313" key="12">
    <source>
        <dbReference type="Proteomes" id="UP000005239"/>
    </source>
</evidence>
<name>A0A2A6BNR6_PRIPA</name>
<reference evidence="12" key="1">
    <citation type="journal article" date="2008" name="Nat. Genet.">
        <title>The Pristionchus pacificus genome provides a unique perspective on nematode lifestyle and parasitism.</title>
        <authorList>
            <person name="Dieterich C."/>
            <person name="Clifton S.W."/>
            <person name="Schuster L.N."/>
            <person name="Chinwalla A."/>
            <person name="Delehaunty K."/>
            <person name="Dinkelacker I."/>
            <person name="Fulton L."/>
            <person name="Fulton R."/>
            <person name="Godfrey J."/>
            <person name="Minx P."/>
            <person name="Mitreva M."/>
            <person name="Roeseler W."/>
            <person name="Tian H."/>
            <person name="Witte H."/>
            <person name="Yang S.P."/>
            <person name="Wilson R.K."/>
            <person name="Sommer R.J."/>
        </authorList>
    </citation>
    <scope>NUCLEOTIDE SEQUENCE [LARGE SCALE GENOMIC DNA]</scope>
    <source>
        <strain evidence="12">PS312</strain>
    </source>
</reference>
<keyword evidence="12" id="KW-1185">Reference proteome</keyword>
<organism evidence="11 12">
    <name type="scientific">Pristionchus pacificus</name>
    <name type="common">Parasitic nematode worm</name>
    <dbReference type="NCBI Taxonomy" id="54126"/>
    <lineage>
        <taxon>Eukaryota</taxon>
        <taxon>Metazoa</taxon>
        <taxon>Ecdysozoa</taxon>
        <taxon>Nematoda</taxon>
        <taxon>Chromadorea</taxon>
        <taxon>Rhabditida</taxon>
        <taxon>Rhabditina</taxon>
        <taxon>Diplogasteromorpha</taxon>
        <taxon>Diplogasteroidea</taxon>
        <taxon>Neodiplogasteridae</taxon>
        <taxon>Pristionchus</taxon>
    </lineage>
</organism>
<dbReference type="GO" id="GO:0001664">
    <property type="term" value="F:G protein-coupled receptor binding"/>
    <property type="evidence" value="ECO:0000318"/>
    <property type="project" value="GO_Central"/>
</dbReference>
<keyword evidence="6" id="KW-0564">Palmitate</keyword>
<feature type="binding site" evidence="9">
    <location>
        <begin position="217"/>
        <end position="221"/>
    </location>
    <ligand>
        <name>GTP</name>
        <dbReference type="ChEBI" id="CHEBI:37565"/>
    </ligand>
</feature>
<accession>A0A8R1YJK9</accession>
<dbReference type="PRINTS" id="PR00318">
    <property type="entry name" value="GPROTEINA"/>
</dbReference>
<dbReference type="GO" id="GO:0046872">
    <property type="term" value="F:metal ion binding"/>
    <property type="evidence" value="ECO:0007669"/>
    <property type="project" value="UniProtKB-KW"/>
</dbReference>
<dbReference type="SUPFAM" id="SSF52540">
    <property type="entry name" value="P-loop containing nucleoside triphosphate hydrolases"/>
    <property type="match status" value="1"/>
</dbReference>
<feature type="binding site" evidence="10">
    <location>
        <position position="198"/>
    </location>
    <ligand>
        <name>Mg(2+)</name>
        <dbReference type="ChEBI" id="CHEBI:18420"/>
    </ligand>
</feature>
<dbReference type="PROSITE" id="PS51882">
    <property type="entry name" value="G_ALPHA"/>
    <property type="match status" value="1"/>
</dbReference>
<dbReference type="SUPFAM" id="SSF47895">
    <property type="entry name" value="Transducin (alpha subunit), insertion domain"/>
    <property type="match status" value="1"/>
</dbReference>
<keyword evidence="4 9" id="KW-0547">Nucleotide-binding</keyword>
<feature type="binding site" evidence="9">
    <location>
        <begin position="192"/>
        <end position="198"/>
    </location>
    <ligand>
        <name>GTP</name>
        <dbReference type="ChEBI" id="CHEBI:37565"/>
    </ligand>
</feature>
<dbReference type="AlphaFoldDB" id="A0A2A6BNR6"/>
<dbReference type="GO" id="GO:0005737">
    <property type="term" value="C:cytoplasm"/>
    <property type="evidence" value="ECO:0000318"/>
    <property type="project" value="GO_Central"/>
</dbReference>
<gene>
    <name evidence="11" type="primary">WBGene00113961</name>
</gene>
<dbReference type="PANTHER" id="PTHR10218:SF245">
    <property type="entry name" value="GUANINE NUCLEOTIDE-BINDING PROTEIN ALPHA-2 SUBUNIT-RELATED"/>
    <property type="match status" value="1"/>
</dbReference>
<dbReference type="EnsemblMetazoa" id="PPA24407.1">
    <property type="protein sequence ID" value="PPA24407.1"/>
    <property type="gene ID" value="WBGene00113961"/>
</dbReference>
<dbReference type="InterPro" id="IPR011025">
    <property type="entry name" value="GproteinA_insert"/>
</dbReference>
<feature type="binding site" evidence="9">
    <location>
        <begin position="286"/>
        <end position="289"/>
    </location>
    <ligand>
        <name>GTP</name>
        <dbReference type="ChEBI" id="CHEBI:37565"/>
    </ligand>
</feature>
<dbReference type="GO" id="GO:0005834">
    <property type="term" value="C:heterotrimeric G-protein complex"/>
    <property type="evidence" value="ECO:0000318"/>
    <property type="project" value="GO_Central"/>
</dbReference>
<dbReference type="GO" id="GO:0031683">
    <property type="term" value="F:G-protein beta/gamma-subunit complex binding"/>
    <property type="evidence" value="ECO:0000318"/>
    <property type="project" value="GO_Central"/>
</dbReference>
<keyword evidence="3 10" id="KW-0479">Metal-binding</keyword>
<dbReference type="GO" id="GO:0003924">
    <property type="term" value="F:GTPase activity"/>
    <property type="evidence" value="ECO:0000318"/>
    <property type="project" value="GO_Central"/>
</dbReference>
<dbReference type="Gene3D" id="1.10.400.10">
    <property type="entry name" value="GI Alpha 1, domain 2-like"/>
    <property type="match status" value="1"/>
</dbReference>
<dbReference type="InterPro" id="IPR027417">
    <property type="entry name" value="P-loop_NTPase"/>
</dbReference>
<evidence type="ECO:0000256" key="6">
    <source>
        <dbReference type="ARBA" id="ARBA00023139"/>
    </source>
</evidence>
<feature type="binding site" evidence="9">
    <location>
        <begin position="40"/>
        <end position="45"/>
    </location>
    <ligand>
        <name>GTP</name>
        <dbReference type="ChEBI" id="CHEBI:37565"/>
    </ligand>
</feature>
<proteinExistence type="predicted"/>
<dbReference type="Gene3D" id="3.40.50.300">
    <property type="entry name" value="P-loop containing nucleotide triphosphate hydrolases"/>
    <property type="match status" value="1"/>
</dbReference>
<feature type="binding site" evidence="9">
    <location>
        <begin position="167"/>
        <end position="168"/>
    </location>
    <ligand>
        <name>GTP</name>
        <dbReference type="ChEBI" id="CHEBI:37565"/>
    </ligand>
</feature>
<evidence type="ECO:0000256" key="7">
    <source>
        <dbReference type="ARBA" id="ARBA00023224"/>
    </source>
</evidence>
<evidence type="ECO:0000256" key="5">
    <source>
        <dbReference type="ARBA" id="ARBA00023134"/>
    </source>
</evidence>
<dbReference type="Proteomes" id="UP000005239">
    <property type="component" value="Unassembled WGS sequence"/>
</dbReference>
<reference evidence="11" key="2">
    <citation type="submission" date="2022-06" db="UniProtKB">
        <authorList>
            <consortium name="EnsemblMetazoa"/>
        </authorList>
    </citation>
    <scope>IDENTIFICATION</scope>
    <source>
        <strain evidence="11">PS312</strain>
    </source>
</reference>
<evidence type="ECO:0000256" key="8">
    <source>
        <dbReference type="ARBA" id="ARBA00023288"/>
    </source>
</evidence>
<keyword evidence="8" id="KW-0449">Lipoprotein</keyword>
<evidence type="ECO:0000256" key="10">
    <source>
        <dbReference type="PIRSR" id="PIRSR601019-2"/>
    </source>
</evidence>